<dbReference type="Gene3D" id="3.40.50.720">
    <property type="entry name" value="NAD(P)-binding Rossmann-like Domain"/>
    <property type="match status" value="1"/>
</dbReference>
<dbReference type="AlphaFoldDB" id="A0A852WH93"/>
<protein>
    <submittedName>
        <fullName evidence="4">NADPH:quinone reductase-like Zn-dependent oxidoreductase</fullName>
    </submittedName>
</protein>
<evidence type="ECO:0000313" key="5">
    <source>
        <dbReference type="Proteomes" id="UP000549695"/>
    </source>
</evidence>
<dbReference type="RefSeq" id="WP_179762521.1">
    <property type="nucleotide sequence ID" value="NZ_BAAAJZ010000011.1"/>
</dbReference>
<dbReference type="InterPro" id="IPR013149">
    <property type="entry name" value="ADH-like_C"/>
</dbReference>
<dbReference type="Pfam" id="PF00107">
    <property type="entry name" value="ADH_zinc_N"/>
    <property type="match status" value="1"/>
</dbReference>
<keyword evidence="2" id="KW-0560">Oxidoreductase</keyword>
<comment type="caution">
    <text evidence="4">The sequence shown here is derived from an EMBL/GenBank/DDBJ whole genome shotgun (WGS) entry which is preliminary data.</text>
</comment>
<organism evidence="4 5">
    <name type="scientific">Pseudonocardia alni</name>
    <name type="common">Amycolata alni</name>
    <dbReference type="NCBI Taxonomy" id="33907"/>
    <lineage>
        <taxon>Bacteria</taxon>
        <taxon>Bacillati</taxon>
        <taxon>Actinomycetota</taxon>
        <taxon>Actinomycetes</taxon>
        <taxon>Pseudonocardiales</taxon>
        <taxon>Pseudonocardiaceae</taxon>
        <taxon>Pseudonocardia</taxon>
    </lineage>
</organism>
<keyword evidence="5" id="KW-1185">Reference proteome</keyword>
<dbReference type="InterPro" id="IPR036291">
    <property type="entry name" value="NAD(P)-bd_dom_sf"/>
</dbReference>
<dbReference type="InterPro" id="IPR020843">
    <property type="entry name" value="ER"/>
</dbReference>
<proteinExistence type="predicted"/>
<dbReference type="SUPFAM" id="SSF50129">
    <property type="entry name" value="GroES-like"/>
    <property type="match status" value="1"/>
</dbReference>
<dbReference type="PANTHER" id="PTHR48106">
    <property type="entry name" value="QUINONE OXIDOREDUCTASE PIG3-RELATED"/>
    <property type="match status" value="1"/>
</dbReference>
<dbReference type="EMBL" id="JACCCZ010000001">
    <property type="protein sequence ID" value="NYG04926.1"/>
    <property type="molecule type" value="Genomic_DNA"/>
</dbReference>
<evidence type="ECO:0000259" key="3">
    <source>
        <dbReference type="SMART" id="SM00829"/>
    </source>
</evidence>
<evidence type="ECO:0000256" key="2">
    <source>
        <dbReference type="ARBA" id="ARBA00023002"/>
    </source>
</evidence>
<dbReference type="Proteomes" id="UP000549695">
    <property type="component" value="Unassembled WGS sequence"/>
</dbReference>
<dbReference type="InterPro" id="IPR013154">
    <property type="entry name" value="ADH-like_N"/>
</dbReference>
<dbReference type="SUPFAM" id="SSF51735">
    <property type="entry name" value="NAD(P)-binding Rossmann-fold domains"/>
    <property type="match status" value="1"/>
</dbReference>
<dbReference type="InterPro" id="IPR011032">
    <property type="entry name" value="GroES-like_sf"/>
</dbReference>
<dbReference type="Gene3D" id="3.90.180.10">
    <property type="entry name" value="Medium-chain alcohol dehydrogenases, catalytic domain"/>
    <property type="match status" value="1"/>
</dbReference>
<feature type="domain" description="Enoyl reductase (ER)" evidence="3">
    <location>
        <begin position="15"/>
        <end position="331"/>
    </location>
</feature>
<dbReference type="GO" id="GO:0070402">
    <property type="term" value="F:NADPH binding"/>
    <property type="evidence" value="ECO:0007669"/>
    <property type="project" value="TreeGrafter"/>
</dbReference>
<dbReference type="GO" id="GO:0016651">
    <property type="term" value="F:oxidoreductase activity, acting on NAD(P)H"/>
    <property type="evidence" value="ECO:0007669"/>
    <property type="project" value="TreeGrafter"/>
</dbReference>
<name>A0A852WH93_PSEA5</name>
<evidence type="ECO:0000313" key="4">
    <source>
        <dbReference type="EMBL" id="NYG04926.1"/>
    </source>
</evidence>
<gene>
    <name evidence="4" type="ORF">HDA37_005211</name>
</gene>
<dbReference type="PANTHER" id="PTHR48106:SF18">
    <property type="entry name" value="QUINONE OXIDOREDUCTASE PIG3"/>
    <property type="match status" value="1"/>
</dbReference>
<dbReference type="Pfam" id="PF08240">
    <property type="entry name" value="ADH_N"/>
    <property type="match status" value="1"/>
</dbReference>
<keyword evidence="1" id="KW-0521">NADP</keyword>
<accession>A0A852WH93</accession>
<dbReference type="GeneID" id="98054868"/>
<reference evidence="4 5" key="1">
    <citation type="submission" date="2020-07" db="EMBL/GenBank/DDBJ databases">
        <title>Sequencing the genomes of 1000 actinobacteria strains.</title>
        <authorList>
            <person name="Klenk H.-P."/>
        </authorList>
    </citation>
    <scope>NUCLEOTIDE SEQUENCE [LARGE SCALE GENOMIC DNA]</scope>
    <source>
        <strain evidence="4 5">DSM 44749</strain>
    </source>
</reference>
<dbReference type="SMART" id="SM00829">
    <property type="entry name" value="PKS_ER"/>
    <property type="match status" value="1"/>
</dbReference>
<sequence>MTSPLVRTVRFHATGGPEVLRIERLPVRAPGPGEVRIRVHAVGLNRSEVNFRRGTYLDAPVLPAGLGSECSGTVLGTGPGVTGWAPGDEVCVIPASSQNEHPVYADEAVVPVRSLLARPPGLDDDGAAALWMPLLTVWGMTRHAVRLREGDRLVVTAAANSIGAAALQVARHLGVHAVAVVPDDRHATVLRSAGAAEVLTGTPDAETLRSALGGGADLVLDAEGGPGVARLVRACAPGGAVIVHGGLSGEPTPLPAAGYAPVWLRRFHVREVTGDAAVLARAEAFARAGLVAGTLAPLVERVFDLDDGVAAVAAAHAHLESPDRAPGKPVLRTGQRNR</sequence>
<evidence type="ECO:0000256" key="1">
    <source>
        <dbReference type="ARBA" id="ARBA00022857"/>
    </source>
</evidence>